<name>A0A179GGY4_PURLI</name>
<accession>A0A179GGY4</accession>
<evidence type="ECO:0000313" key="2">
    <source>
        <dbReference type="EMBL" id="OAQ76613.1"/>
    </source>
</evidence>
<dbReference type="Proteomes" id="UP000078240">
    <property type="component" value="Unassembled WGS sequence"/>
</dbReference>
<gene>
    <name evidence="2" type="ORF">VFPBJ_08973</name>
</gene>
<feature type="compositionally biased region" description="Polar residues" evidence="1">
    <location>
        <begin position="20"/>
        <end position="29"/>
    </location>
</feature>
<feature type="compositionally biased region" description="Low complexity" evidence="1">
    <location>
        <begin position="30"/>
        <end position="39"/>
    </location>
</feature>
<sequence>MYHLVDHALLRKPPLRVASSEFSGPASSVSESTLRPSPSPLLGSNLLLTSCRNAFRSARP</sequence>
<feature type="region of interest" description="Disordered" evidence="1">
    <location>
        <begin position="18"/>
        <end position="39"/>
    </location>
</feature>
<organism evidence="2 3">
    <name type="scientific">Purpureocillium lilacinum</name>
    <name type="common">Paecilomyces lilacinus</name>
    <dbReference type="NCBI Taxonomy" id="33203"/>
    <lineage>
        <taxon>Eukaryota</taxon>
        <taxon>Fungi</taxon>
        <taxon>Dikarya</taxon>
        <taxon>Ascomycota</taxon>
        <taxon>Pezizomycotina</taxon>
        <taxon>Sordariomycetes</taxon>
        <taxon>Hypocreomycetidae</taxon>
        <taxon>Hypocreales</taxon>
        <taxon>Ophiocordycipitaceae</taxon>
        <taxon>Purpureocillium</taxon>
    </lineage>
</organism>
<proteinExistence type="predicted"/>
<reference evidence="2 3" key="1">
    <citation type="submission" date="2016-01" db="EMBL/GenBank/DDBJ databases">
        <title>Biosynthesis of antibiotic leucinostatins and their inhibition on Phytophthora in bio-control Purpureocillium lilacinum.</title>
        <authorList>
            <person name="Wang G."/>
            <person name="Liu Z."/>
            <person name="Lin R."/>
            <person name="Li E."/>
            <person name="Mao Z."/>
            <person name="Ling J."/>
            <person name="Yin W."/>
            <person name="Xie B."/>
        </authorList>
    </citation>
    <scope>NUCLEOTIDE SEQUENCE [LARGE SCALE GENOMIC DNA]</scope>
    <source>
        <strain evidence="2">PLBJ-1</strain>
    </source>
</reference>
<evidence type="ECO:0000313" key="3">
    <source>
        <dbReference type="Proteomes" id="UP000078240"/>
    </source>
</evidence>
<dbReference type="EMBL" id="LSBH01000007">
    <property type="protein sequence ID" value="OAQ76613.1"/>
    <property type="molecule type" value="Genomic_DNA"/>
</dbReference>
<comment type="caution">
    <text evidence="2">The sequence shown here is derived from an EMBL/GenBank/DDBJ whole genome shotgun (WGS) entry which is preliminary data.</text>
</comment>
<dbReference type="AlphaFoldDB" id="A0A179GGY4"/>
<evidence type="ECO:0000256" key="1">
    <source>
        <dbReference type="SAM" id="MobiDB-lite"/>
    </source>
</evidence>
<protein>
    <submittedName>
        <fullName evidence="2">Uncharacterized protein</fullName>
    </submittedName>
</protein>